<dbReference type="SUPFAM" id="SSF50129">
    <property type="entry name" value="GroES-like"/>
    <property type="match status" value="1"/>
</dbReference>
<sequence>MPGKHVHMIKQMKLKHYAPAVLKETDMEVKSSEITLEVEEGSQDVLVRTSTCLAIPTCAIASLGLDYSHHPSFNIGQLLEGFGVSEVAESANPNLKPGACVSSWTKWEEYSVIPKGERLKIIDPSFAPLLTTSLQPVVVMMCCFFCCT</sequence>
<evidence type="ECO:0000259" key="2">
    <source>
        <dbReference type="Pfam" id="PF16884"/>
    </source>
</evidence>
<gene>
    <name evidence="3" type="ORF">KC19_9G121900</name>
</gene>
<comment type="caution">
    <text evidence="3">The sequence shown here is derived from an EMBL/GenBank/DDBJ whole genome shotgun (WGS) entry which is preliminary data.</text>
</comment>
<evidence type="ECO:0000256" key="1">
    <source>
        <dbReference type="ARBA" id="ARBA00023002"/>
    </source>
</evidence>
<dbReference type="InterPro" id="IPR041694">
    <property type="entry name" value="ADH_N_2"/>
</dbReference>
<dbReference type="PANTHER" id="PTHR43205">
    <property type="entry name" value="PROSTAGLANDIN REDUCTASE"/>
    <property type="match status" value="1"/>
</dbReference>
<feature type="domain" description="Oxidoreductase N-terminal" evidence="2">
    <location>
        <begin position="10"/>
        <end position="116"/>
    </location>
</feature>
<dbReference type="Pfam" id="PF16884">
    <property type="entry name" value="ADH_N_2"/>
    <property type="match status" value="1"/>
</dbReference>
<proteinExistence type="predicted"/>
<dbReference type="AlphaFoldDB" id="A0A8T0GVI8"/>
<dbReference type="Gene3D" id="3.90.180.10">
    <property type="entry name" value="Medium-chain alcohol dehydrogenases, catalytic domain"/>
    <property type="match status" value="1"/>
</dbReference>
<protein>
    <recommendedName>
        <fullName evidence="2">Oxidoreductase N-terminal domain-containing protein</fullName>
    </recommendedName>
</protein>
<keyword evidence="1" id="KW-0560">Oxidoreductase</keyword>
<evidence type="ECO:0000313" key="3">
    <source>
        <dbReference type="EMBL" id="KAG0562154.1"/>
    </source>
</evidence>
<dbReference type="PANTHER" id="PTHR43205:SF7">
    <property type="entry name" value="PROSTAGLANDIN REDUCTASE 1"/>
    <property type="match status" value="1"/>
</dbReference>
<dbReference type="GO" id="GO:0016628">
    <property type="term" value="F:oxidoreductase activity, acting on the CH-CH group of donors, NAD or NADP as acceptor"/>
    <property type="evidence" value="ECO:0007669"/>
    <property type="project" value="InterPro"/>
</dbReference>
<reference evidence="3" key="1">
    <citation type="submission" date="2020-06" db="EMBL/GenBank/DDBJ databases">
        <title>WGS assembly of Ceratodon purpureus strain R40.</title>
        <authorList>
            <person name="Carey S.B."/>
            <person name="Jenkins J."/>
            <person name="Shu S."/>
            <person name="Lovell J.T."/>
            <person name="Sreedasyam A."/>
            <person name="Maumus F."/>
            <person name="Tiley G.P."/>
            <person name="Fernandez-Pozo N."/>
            <person name="Barry K."/>
            <person name="Chen C."/>
            <person name="Wang M."/>
            <person name="Lipzen A."/>
            <person name="Daum C."/>
            <person name="Saski C.A."/>
            <person name="Payton A.C."/>
            <person name="Mcbreen J.C."/>
            <person name="Conrad R.E."/>
            <person name="Kollar L.M."/>
            <person name="Olsson S."/>
            <person name="Huttunen S."/>
            <person name="Landis J.B."/>
            <person name="Wickett N.J."/>
            <person name="Johnson M.G."/>
            <person name="Rensing S.A."/>
            <person name="Grimwood J."/>
            <person name="Schmutz J."/>
            <person name="Mcdaniel S.F."/>
        </authorList>
    </citation>
    <scope>NUCLEOTIDE SEQUENCE</scope>
    <source>
        <strain evidence="3">R40</strain>
    </source>
</reference>
<keyword evidence="4" id="KW-1185">Reference proteome</keyword>
<dbReference type="InterPro" id="IPR011032">
    <property type="entry name" value="GroES-like_sf"/>
</dbReference>
<dbReference type="InterPro" id="IPR045010">
    <property type="entry name" value="MDR_fam"/>
</dbReference>
<organism evidence="3 4">
    <name type="scientific">Ceratodon purpureus</name>
    <name type="common">Fire moss</name>
    <name type="synonym">Dicranum purpureum</name>
    <dbReference type="NCBI Taxonomy" id="3225"/>
    <lineage>
        <taxon>Eukaryota</taxon>
        <taxon>Viridiplantae</taxon>
        <taxon>Streptophyta</taxon>
        <taxon>Embryophyta</taxon>
        <taxon>Bryophyta</taxon>
        <taxon>Bryophytina</taxon>
        <taxon>Bryopsida</taxon>
        <taxon>Dicranidae</taxon>
        <taxon>Pseudoditrichales</taxon>
        <taxon>Ditrichaceae</taxon>
        <taxon>Ceratodon</taxon>
    </lineage>
</organism>
<dbReference type="Proteomes" id="UP000822688">
    <property type="component" value="Chromosome 9"/>
</dbReference>
<name>A0A8T0GVI8_CERPU</name>
<accession>A0A8T0GVI8</accession>
<evidence type="ECO:0000313" key="4">
    <source>
        <dbReference type="Proteomes" id="UP000822688"/>
    </source>
</evidence>
<dbReference type="EMBL" id="CM026430">
    <property type="protein sequence ID" value="KAG0562154.1"/>
    <property type="molecule type" value="Genomic_DNA"/>
</dbReference>